<evidence type="ECO:0000313" key="8">
    <source>
        <dbReference type="Proteomes" id="UP000219285"/>
    </source>
</evidence>
<dbReference type="Pfam" id="PF05127">
    <property type="entry name" value="NAT10_TcmA_helicase"/>
    <property type="match status" value="1"/>
</dbReference>
<organism evidence="7 8">
    <name type="scientific">Alteromonas pelagimontana</name>
    <dbReference type="NCBI Taxonomy" id="1858656"/>
    <lineage>
        <taxon>Bacteria</taxon>
        <taxon>Pseudomonadati</taxon>
        <taxon>Pseudomonadota</taxon>
        <taxon>Gammaproteobacteria</taxon>
        <taxon>Alteromonadales</taxon>
        <taxon>Alteromonadaceae</taxon>
        <taxon>Alteromonas/Salinimonas group</taxon>
        <taxon>Alteromonas</taxon>
    </lineage>
</organism>
<dbReference type="SUPFAM" id="SSF52540">
    <property type="entry name" value="P-loop containing nucleoside triphosphate hydrolases"/>
    <property type="match status" value="1"/>
</dbReference>
<dbReference type="SUPFAM" id="SSF55729">
    <property type="entry name" value="Acyl-CoA N-acyltransferases (Nat)"/>
    <property type="match status" value="1"/>
</dbReference>
<evidence type="ECO:0000256" key="4">
    <source>
        <dbReference type="ARBA" id="ARBA00022840"/>
    </source>
</evidence>
<dbReference type="AlphaFoldDB" id="A0A6M4M9V6"/>
<protein>
    <submittedName>
        <fullName evidence="7">tRNA(Met) cytidine acetyltransferase</fullName>
    </submittedName>
</protein>
<evidence type="ECO:0000313" key="7">
    <source>
        <dbReference type="EMBL" id="QJR79943.1"/>
    </source>
</evidence>
<dbReference type="OrthoDB" id="5578851at2"/>
<dbReference type="GO" id="GO:0000049">
    <property type="term" value="F:tRNA binding"/>
    <property type="evidence" value="ECO:0007669"/>
    <property type="project" value="TreeGrafter"/>
</dbReference>
<dbReference type="Gene3D" id="1.20.120.890">
    <property type="entry name" value="tRNA(Met) cytidine acetyltransferase, tail domain"/>
    <property type="match status" value="1"/>
</dbReference>
<keyword evidence="1 7" id="KW-0808">Transferase</keyword>
<keyword evidence="3" id="KW-0547">Nucleotide-binding</keyword>
<dbReference type="Gene3D" id="3.40.50.11040">
    <property type="match status" value="1"/>
</dbReference>
<dbReference type="GO" id="GO:0005524">
    <property type="term" value="F:ATP binding"/>
    <property type="evidence" value="ECO:0007669"/>
    <property type="project" value="UniProtKB-KW"/>
</dbReference>
<dbReference type="Gene3D" id="3.40.630.30">
    <property type="match status" value="1"/>
</dbReference>
<feature type="domain" description="N-acetyltransferase" evidence="6">
    <location>
        <begin position="393"/>
        <end position="574"/>
    </location>
</feature>
<evidence type="ECO:0000259" key="6">
    <source>
        <dbReference type="PROSITE" id="PS51186"/>
    </source>
</evidence>
<keyword evidence="8" id="KW-1185">Reference proteome</keyword>
<dbReference type="EMBL" id="CP052766">
    <property type="protein sequence ID" value="QJR79943.1"/>
    <property type="molecule type" value="Genomic_DNA"/>
</dbReference>
<proteinExistence type="predicted"/>
<name>A0A6M4M9V6_9ALTE</name>
<dbReference type="InterPro" id="IPR032672">
    <property type="entry name" value="TmcA/NAT10/Kre33"/>
</dbReference>
<dbReference type="Pfam" id="PF13718">
    <property type="entry name" value="GNAT_acetyltr_2"/>
    <property type="match status" value="1"/>
</dbReference>
<dbReference type="InterPro" id="IPR038321">
    <property type="entry name" value="TmcA_C_sf"/>
</dbReference>
<sequence>MTVNKVTEWLNRSFTERAYKACHRQLLLISGNSDMCYEDAKAALSGCAVSAFQIAWLGEKGHPAFINRPIRLFKQMLGREFDIAVYDAHEALRPSALLALSGTVRQGGTLIILCPAFELWPEHCSVTTPHYLSYGYNLSHSAYISYLISQFTADRRVAIWTKTQLHLPIATTSDSSTGVAKFKSIDQSHCYKQLLTYFRGKQSCSHVVLTAPRGRGKSSVIGIALNTLIRHGQRVHVTSPVHQSVNTLFDKLENTETTRVAEKHILHSSSGGYVKWVASDNPELFEADSTHIVIDEASSLPLPILEKFLHSGKSCIFSTTTFGYEGSGQGFINRFVRRLTANNQALHLIMSTPIRWYANDPVESRLNSSMLFQSGVENSEDLPATNNFTVSSGQLSELPVDVMKQALALLDAAHYQTSPDDMMRLVDAPDNLCFIMKIDERVVGAAIINAEGGPLLESVAEDIANGKRRVKGHLSAQALSLFYAIPALAIHRYWRINRIAISANLQRSGLGTAIINQVLNAATAENIDILTSSFGLTSSLDLFWKSNGFRTLKIGAKQDKSSGASSALVGRSLTANGKDALSLVLQLRAAEETLVSDYPVPTISPSYSANHTSSQSLHTSRLAEFAAGSRSIHHLGASLHWLVLSCRLRELPPFTIVEDYLNQEAGLSELLTKYKLTGKAALVAELRKNVASYIQRISV</sequence>
<dbReference type="GO" id="GO:1990883">
    <property type="term" value="F:18S rRNA cytidine N-acetyltransferase activity"/>
    <property type="evidence" value="ECO:0007669"/>
    <property type="project" value="TreeGrafter"/>
</dbReference>
<evidence type="ECO:0000256" key="5">
    <source>
        <dbReference type="ARBA" id="ARBA00023315"/>
    </source>
</evidence>
<dbReference type="PANTHER" id="PTHR10925:SF5">
    <property type="entry name" value="RNA CYTIDINE ACETYLTRANSFERASE"/>
    <property type="match status" value="1"/>
</dbReference>
<dbReference type="PROSITE" id="PS51186">
    <property type="entry name" value="GNAT"/>
    <property type="match status" value="1"/>
</dbReference>
<gene>
    <name evidence="7" type="ORF">CA267_003650</name>
</gene>
<dbReference type="InterPro" id="IPR007807">
    <property type="entry name" value="TcmA/NAT10_helicase"/>
</dbReference>
<dbReference type="InterPro" id="IPR000182">
    <property type="entry name" value="GNAT_dom"/>
</dbReference>
<evidence type="ECO:0000256" key="1">
    <source>
        <dbReference type="ARBA" id="ARBA00022679"/>
    </source>
</evidence>
<reference evidence="8" key="1">
    <citation type="submission" date="2014-12" db="EMBL/GenBank/DDBJ databases">
        <title>Complete genome sequence of a multi-drug resistant Klebsiella pneumoniae.</title>
        <authorList>
            <person name="Hua X."/>
            <person name="Chen Q."/>
            <person name="Li X."/>
            <person name="Feng Y."/>
            <person name="Ruan Z."/>
            <person name="Yu Y."/>
        </authorList>
    </citation>
    <scope>NUCLEOTIDE SEQUENCE [LARGE SCALE GENOMIC DNA]</scope>
    <source>
        <strain evidence="8">5.12</strain>
    </source>
</reference>
<reference evidence="7 8" key="2">
    <citation type="submission" date="2020-04" db="EMBL/GenBank/DDBJ databases">
        <title>Complete genome sequence of Alteromonas pelagimontana 5.12T.</title>
        <authorList>
            <person name="Sinha R.K."/>
            <person name="Krishnan K.P."/>
            <person name="Kurian J.P."/>
        </authorList>
    </citation>
    <scope>NUCLEOTIDE SEQUENCE [LARGE SCALE GENOMIC DNA]</scope>
    <source>
        <strain evidence="7 8">5.12</strain>
    </source>
</reference>
<evidence type="ECO:0000256" key="3">
    <source>
        <dbReference type="ARBA" id="ARBA00022741"/>
    </source>
</evidence>
<dbReference type="KEGG" id="apel:CA267_003650"/>
<dbReference type="InterPro" id="IPR016181">
    <property type="entry name" value="Acyl_CoA_acyltransferase"/>
</dbReference>
<accession>A0A6M4M9V6</accession>
<dbReference type="InterPro" id="IPR027417">
    <property type="entry name" value="P-loop_NTPase"/>
</dbReference>
<dbReference type="PANTHER" id="PTHR10925">
    <property type="entry name" value="N-ACETYLTRANSFERASE 10"/>
    <property type="match status" value="1"/>
</dbReference>
<dbReference type="GO" id="GO:0008033">
    <property type="term" value="P:tRNA processing"/>
    <property type="evidence" value="ECO:0007669"/>
    <property type="project" value="UniProtKB-KW"/>
</dbReference>
<keyword evidence="5" id="KW-0012">Acyltransferase</keyword>
<dbReference type="Gene3D" id="3.40.50.300">
    <property type="entry name" value="P-loop containing nucleotide triphosphate hydrolases"/>
    <property type="match status" value="1"/>
</dbReference>
<dbReference type="GO" id="GO:1904812">
    <property type="term" value="P:rRNA acetylation involved in maturation of SSU-rRNA"/>
    <property type="evidence" value="ECO:0007669"/>
    <property type="project" value="TreeGrafter"/>
</dbReference>
<dbReference type="RefSeq" id="WP_075608742.1">
    <property type="nucleotide sequence ID" value="NZ_CP052766.1"/>
</dbReference>
<keyword evidence="4" id="KW-0067">ATP-binding</keyword>
<keyword evidence="2" id="KW-0819">tRNA processing</keyword>
<dbReference type="Pfam" id="PF08351">
    <property type="entry name" value="TmcA_N"/>
    <property type="match status" value="1"/>
</dbReference>
<evidence type="ECO:0000256" key="2">
    <source>
        <dbReference type="ARBA" id="ARBA00022694"/>
    </source>
</evidence>
<dbReference type="InterPro" id="IPR013562">
    <property type="entry name" value="TmcA/NAT10_N"/>
</dbReference>
<dbReference type="Proteomes" id="UP000219285">
    <property type="component" value="Chromosome"/>
</dbReference>